<feature type="compositionally biased region" description="Polar residues" evidence="2">
    <location>
        <begin position="1152"/>
        <end position="1163"/>
    </location>
</feature>
<dbReference type="PANTHER" id="PTHR47615:SF1">
    <property type="entry name" value="COILED-COIL DOMAIN-CONTAINING PROTEIN 158"/>
    <property type="match status" value="1"/>
</dbReference>
<feature type="region of interest" description="Disordered" evidence="2">
    <location>
        <begin position="42"/>
        <end position="65"/>
    </location>
</feature>
<organism evidence="3 4">
    <name type="scientific">Magallana gigas</name>
    <name type="common">Pacific oyster</name>
    <name type="synonym">Crassostrea gigas</name>
    <dbReference type="NCBI Taxonomy" id="29159"/>
    <lineage>
        <taxon>Eukaryota</taxon>
        <taxon>Metazoa</taxon>
        <taxon>Spiralia</taxon>
        <taxon>Lophotrochozoa</taxon>
        <taxon>Mollusca</taxon>
        <taxon>Bivalvia</taxon>
        <taxon>Autobranchia</taxon>
        <taxon>Pteriomorphia</taxon>
        <taxon>Ostreida</taxon>
        <taxon>Ostreoidea</taxon>
        <taxon>Ostreidae</taxon>
        <taxon>Magallana</taxon>
    </lineage>
</organism>
<feature type="compositionally biased region" description="Acidic residues" evidence="2">
    <location>
        <begin position="1289"/>
        <end position="1307"/>
    </location>
</feature>
<dbReference type="InterPro" id="IPR031809">
    <property type="entry name" value="CCDC158"/>
</dbReference>
<feature type="region of interest" description="Disordered" evidence="2">
    <location>
        <begin position="1023"/>
        <end position="1189"/>
    </location>
</feature>
<keyword evidence="4" id="KW-1185">Reference proteome</keyword>
<evidence type="ECO:0000313" key="4">
    <source>
        <dbReference type="Proteomes" id="UP000005408"/>
    </source>
</evidence>
<feature type="region of interest" description="Disordered" evidence="2">
    <location>
        <begin position="147"/>
        <end position="166"/>
    </location>
</feature>
<feature type="coiled-coil region" evidence="1">
    <location>
        <begin position="306"/>
        <end position="419"/>
    </location>
</feature>
<feature type="region of interest" description="Disordered" evidence="2">
    <location>
        <begin position="1330"/>
        <end position="1355"/>
    </location>
</feature>
<dbReference type="EnsemblMetazoa" id="G27711.2">
    <property type="protein sequence ID" value="G27711.2:cds"/>
    <property type="gene ID" value="G27711"/>
</dbReference>
<feature type="coiled-coil region" evidence="1">
    <location>
        <begin position="629"/>
        <end position="663"/>
    </location>
</feature>
<dbReference type="Proteomes" id="UP000005408">
    <property type="component" value="Unassembled WGS sequence"/>
</dbReference>
<feature type="coiled-coil region" evidence="1">
    <location>
        <begin position="706"/>
        <end position="740"/>
    </location>
</feature>
<feature type="compositionally biased region" description="Basic and acidic residues" evidence="2">
    <location>
        <begin position="1055"/>
        <end position="1080"/>
    </location>
</feature>
<feature type="region of interest" description="Disordered" evidence="2">
    <location>
        <begin position="108"/>
        <end position="134"/>
    </location>
</feature>
<feature type="compositionally biased region" description="Polar residues" evidence="2">
    <location>
        <begin position="1041"/>
        <end position="1054"/>
    </location>
</feature>
<feature type="coiled-coil region" evidence="1">
    <location>
        <begin position="76"/>
        <end position="103"/>
    </location>
</feature>
<feature type="compositionally biased region" description="Polar residues" evidence="2">
    <location>
        <begin position="1333"/>
        <end position="1345"/>
    </location>
</feature>
<feature type="compositionally biased region" description="Polar residues" evidence="2">
    <location>
        <begin position="1135"/>
        <end position="1144"/>
    </location>
</feature>
<dbReference type="Pfam" id="PF15921">
    <property type="entry name" value="CCDC158"/>
    <property type="match status" value="1"/>
</dbReference>
<feature type="compositionally biased region" description="Low complexity" evidence="2">
    <location>
        <begin position="114"/>
        <end position="127"/>
    </location>
</feature>
<feature type="compositionally biased region" description="Basic and acidic residues" evidence="2">
    <location>
        <begin position="1023"/>
        <end position="1033"/>
    </location>
</feature>
<dbReference type="PANTHER" id="PTHR47615">
    <property type="entry name" value="COILED-COIL DOMAIN-CONTAINING PROTEIN 158"/>
    <property type="match status" value="1"/>
</dbReference>
<proteinExistence type="predicted"/>
<feature type="compositionally biased region" description="Basic and acidic residues" evidence="2">
    <location>
        <begin position="982"/>
        <end position="997"/>
    </location>
</feature>
<feature type="compositionally biased region" description="Basic and acidic residues" evidence="2">
    <location>
        <begin position="155"/>
        <end position="166"/>
    </location>
</feature>
<keyword evidence="1" id="KW-0175">Coiled coil</keyword>
<feature type="coiled-coil region" evidence="1">
    <location>
        <begin position="773"/>
        <end position="940"/>
    </location>
</feature>
<feature type="compositionally biased region" description="Polar residues" evidence="2">
    <location>
        <begin position="1106"/>
        <end position="1124"/>
    </location>
</feature>
<feature type="compositionally biased region" description="Polar residues" evidence="2">
    <location>
        <begin position="968"/>
        <end position="981"/>
    </location>
</feature>
<feature type="compositionally biased region" description="Polar residues" evidence="2">
    <location>
        <begin position="42"/>
        <end position="56"/>
    </location>
</feature>
<evidence type="ECO:0000256" key="2">
    <source>
        <dbReference type="SAM" id="MobiDB-lite"/>
    </source>
</evidence>
<reference evidence="3" key="1">
    <citation type="submission" date="2022-08" db="UniProtKB">
        <authorList>
            <consortium name="EnsemblMetazoa"/>
        </authorList>
    </citation>
    <scope>IDENTIFICATION</scope>
    <source>
        <strain evidence="3">05x7-T-G4-1.051#20</strain>
    </source>
</reference>
<protein>
    <submittedName>
        <fullName evidence="3">Uncharacterized protein</fullName>
    </submittedName>
</protein>
<feature type="coiled-coil region" evidence="1">
    <location>
        <begin position="445"/>
        <end position="593"/>
    </location>
</feature>
<feature type="region of interest" description="Disordered" evidence="2">
    <location>
        <begin position="968"/>
        <end position="997"/>
    </location>
</feature>
<evidence type="ECO:0000256" key="1">
    <source>
        <dbReference type="SAM" id="Coils"/>
    </source>
</evidence>
<accession>A0A8W8LF56</accession>
<sequence length="2390" mass="274509">MIFIDATQHSAVTNISESRLTGSDLQMTLLNMSHAKRSVSSFNGLETSSDPGQYTPVSRPVITPTSPATLSALMDISNEQKTISDLRTQLDAQRKETERLQQQLVGDFSSAQRSSGSMHSGLPSSPSKTGFSTLPSTELFSARRAHYDYSGPPSHLEKSLKDSQEQVADLRRRLQEANELSEQQKRQFRSNIEELKSKLQETEINRDAVLDLRQKESSNQEMMLNKFQMSIQQLQEKVRGQEEALQEANRRLESTNREKYLIDTALNQIRLLLVDVERKRGKPYFESDPVSKQVPGMLVHTFERFVQEMNSDSDQKKSRISELENEVKSLKQNISQDKESLIKEQQEKITNMSAEHEKQMLALQERSNNSRKQATHLQQQLAMIEGQQEQQLKLRDATIVELESKIRHLKEEHHEDRIKWQEKREVYERSQESYQTETLKLRSDRDDALKETATLQSKLEESQNALVRCKTELDLEKQKTVHVWEKETAMQSRQKELETKLEEKQKDTERLEKMLELIKNECNAQVSEKISTAERMERERHLDQISSLTSQLSSLTEKSNRVSLELDLARSEANNLKQQLRDTADKLDSTRIQFEAVEAEKKHVANMLSDKKADMERVTQERDYYNGLLEQRNQEIANLKGQKEKLTIQLEEKEKNLKVLGDQSSKIVDLVDNNTRSNEILREEKDRLMTMLNERTVALEELKTSRETMSKKMKIREKRIKELEGEKQRYEEEAALRQEEMMIVHQEKESLFSELKESRYEVSLLTEQKDAVKRELEKEIDSQAKEISKLQAKVKAADQEVRLAQRTLRTRDSADHQAVKVADKMQKEVTLKRNEIDSLKTKMRWYEDKLDSLSRERNSLEHDKDRLKTSLNKSLTHSQQLSAELELSQNKVMDLKSQISRLETALEKSTTKNAMCQAELEQYQQDVARLKLRHQLDLQEAIQRSLPNKAQEYESPALFSAAFPGQHHMTSALGSRPASGSSERRFPSKDFSTESLPTRDTDEYKYVGSELKHLVDQMKTLMSERKQKQAEKASHHRRSRSNQNGYNSSESLSDTEYHSDVELERSYLRSRSREKSDSKEYSGYSSLRENRSRSLSPHHAHRRSFSNDTSNLLRSGNDCYSTRNGRSEEIHPSGTRDSYSTEPTDVSKEDTQNSLSLQDSTDPSLGAGHNQEEGTGRGIPLPPPTEANNTEDLCRRLEQKIESLTKMGGSLQKENKEMADLMKVQVIEQDRSTQFHIMEEDDDSLQDLVAYSKNRPRYIRTVSWEFKSERKQPKSKKRHQSMPEGGAGCEEEVKDSPSPEEEEEWDSESSYYSTAEEDITETLEEDIEGVSLQDDSPNVSPTYHAQTRYRAPSKKQKRKRRCRTTYCDQTLPFMTGGFDIEDDIQQVVAEIQGKQFSVLREVPSLAMMCIKLLRGIRFPADSMPHLVKSHIYGANADLKFKKFQYGWLFNLLAFVNKEKIGLEIGKKIYRLPMCSVWYPLPYLHKSSRQFTDHYNKNKITPCLMYTSGHTVEGIDHYILNLFRIIWILSVLGHIMDCMLPSQIAMGKYKKDKSEEDQIKTATNKAVQWTKTVLSRRLPDSADRFFDLSLPYVFWARGDISHATELFCQLSQSEKRCRHKAVYLNEAGRMHAISGETITAAKFYRLAAEAALSKGKNQQYTSEMEGQAMMLLASLNDQGIMAHKARSSWAGWKAVFSSNTLESEGAALHAVESWLCFHAGSWQGDCWEESVSRIFPLCAKHSMLLYHLSLVHALRGDAQNSLRSYNDFRSKEFGSNLPGEEIVNRRSQNPWLPLVQAIEQQGQITCIPILWRTLLRPLCLQTKPRVTEEADLISEQLNLRLTAQGLLTGDMQLLLPPSGGIYLDPYTGKLTYNDNRTEPWRAVTKDSWKLLLPTPLEVYHDEDGVRVELLMTSQDTLLMNKVCGFPYPVMSPLQDICTLVWYGPSGKTVKTSLLPKFNDLIYKNAEGAINISEFKIEKDRQSVLQRLHALYRKGCVLNFQAIKDDVSYWNRYDERNKNKKRRRRPLYGQKQSYTLCAKPFMFGKAVAMIFDQSLPNYHSKLLVIANCSTAESFQKMKVYYIENWSLDLAHFKTPIRTSQFHHGYRIKDAEIIHFTFLKPEPNIKVFDQDGSIVDTIPIKHNDDDSDDGVHLKEAVQGQIYPLIVRDEVIAITQTGRLWCRRNGENFIHIDVKESVSVAAFGDVLIVLMENKTQFLSAHQLQVLDICQRSLHLKIGESMKTIEQGFKTVQVLATQTVSRPTGPRLMCIAALDRTIVCLEAPTELSKCTEVTVTLTLSLAGYPMEAYIINQRAGFLLTFTQHSTLSEAYIEHLCHYKFDGQLQGVIPCLGPGPRSFHHAYLPGDSNEGGAGLYLYMRDGHNGIVGIKMEDHPH</sequence>
<evidence type="ECO:0000313" key="3">
    <source>
        <dbReference type="EnsemblMetazoa" id="G27711.2:cds"/>
    </source>
</evidence>
<feature type="region of interest" description="Disordered" evidence="2">
    <location>
        <begin position="1268"/>
        <end position="1317"/>
    </location>
</feature>
<name>A0A8W8LF56_MAGGI</name>